<dbReference type="InterPro" id="IPR003488">
    <property type="entry name" value="DprA"/>
</dbReference>
<evidence type="ECO:0000259" key="3">
    <source>
        <dbReference type="Pfam" id="PF17782"/>
    </source>
</evidence>
<dbReference type="NCBIfam" id="TIGR00732">
    <property type="entry name" value="dprA"/>
    <property type="match status" value="1"/>
</dbReference>
<dbReference type="InterPro" id="IPR057666">
    <property type="entry name" value="DrpA_SLOG"/>
</dbReference>
<evidence type="ECO:0000313" key="4">
    <source>
        <dbReference type="EMBL" id="QFI56126.1"/>
    </source>
</evidence>
<dbReference type="Proteomes" id="UP000594034">
    <property type="component" value="Chromosome"/>
</dbReference>
<comment type="similarity">
    <text evidence="1">Belongs to the DprA/Smf family.</text>
</comment>
<dbReference type="Pfam" id="PF17782">
    <property type="entry name" value="WHD_DprA"/>
    <property type="match status" value="1"/>
</dbReference>
<dbReference type="SUPFAM" id="SSF102405">
    <property type="entry name" value="MCP/YpsA-like"/>
    <property type="match status" value="1"/>
</dbReference>
<dbReference type="InterPro" id="IPR041614">
    <property type="entry name" value="DprA_WH"/>
</dbReference>
<dbReference type="PANTHER" id="PTHR43022:SF1">
    <property type="entry name" value="PROTEIN SMF"/>
    <property type="match status" value="1"/>
</dbReference>
<evidence type="ECO:0000313" key="5">
    <source>
        <dbReference type="Proteomes" id="UP000594034"/>
    </source>
</evidence>
<evidence type="ECO:0000259" key="2">
    <source>
        <dbReference type="Pfam" id="PF02481"/>
    </source>
</evidence>
<dbReference type="InterPro" id="IPR036388">
    <property type="entry name" value="WH-like_DNA-bd_sf"/>
</dbReference>
<organism evidence="4 5">
    <name type="scientific">Aeromonas simiae</name>
    <dbReference type="NCBI Taxonomy" id="218936"/>
    <lineage>
        <taxon>Bacteria</taxon>
        <taxon>Pseudomonadati</taxon>
        <taxon>Pseudomonadota</taxon>
        <taxon>Gammaproteobacteria</taxon>
        <taxon>Aeromonadales</taxon>
        <taxon>Aeromonadaceae</taxon>
        <taxon>Aeromonas</taxon>
    </lineage>
</organism>
<proteinExistence type="inferred from homology"/>
<feature type="domain" description="DprA winged helix" evidence="3">
    <location>
        <begin position="304"/>
        <end position="360"/>
    </location>
</feature>
<dbReference type="GO" id="GO:0009294">
    <property type="term" value="P:DNA-mediated transformation"/>
    <property type="evidence" value="ECO:0007669"/>
    <property type="project" value="InterPro"/>
</dbReference>
<dbReference type="EMBL" id="CP040449">
    <property type="protein sequence ID" value="QFI56126.1"/>
    <property type="molecule type" value="Genomic_DNA"/>
</dbReference>
<name>A0A5J6WY84_9GAMM</name>
<protein>
    <submittedName>
        <fullName evidence="4">DNA-protecting protein DprA</fullName>
    </submittedName>
</protein>
<feature type="domain" description="Smf/DprA SLOG" evidence="2">
    <location>
        <begin position="81"/>
        <end position="290"/>
    </location>
</feature>
<dbReference type="AlphaFoldDB" id="A0A5J6WY84"/>
<evidence type="ECO:0000256" key="1">
    <source>
        <dbReference type="ARBA" id="ARBA00006525"/>
    </source>
</evidence>
<dbReference type="PANTHER" id="PTHR43022">
    <property type="entry name" value="PROTEIN SMF"/>
    <property type="match status" value="1"/>
</dbReference>
<dbReference type="Gene3D" id="3.40.50.450">
    <property type="match status" value="1"/>
</dbReference>
<accession>A0A5J6WY84</accession>
<sequence>MAPSDTGVLRWLALADLPGIGPVGAWRLLARAEGRIESLFEHADAVLASWGLNEAQRVALRRPPKMGALAHDWMQRPDHHLLTPDHPLYPPLLREIPAAPLLLWCRGRVEALSTRQLAVVGSRHPTFSGKENARRLVQALVAAKVAITSGLALGIDGVCHEAALDAGGITLAVLGSGLDSLYPKRHLALAERIVAQGGVLVSEFFPQQGPLAEHFPRRNRIISGLALGTLVIEAAEQSGSLITARHALEQGRDVFAVPGALQNPQALGCNRLIQQGAKLVLDIADIVGELGWPGAPVSMTASMPEAEPPGLLSISLLDNVDYETTSVDVVAARAGLSIESVIGQLVELELAGLVTSVAGGYVRRGG</sequence>
<keyword evidence="5" id="KW-1185">Reference proteome</keyword>
<dbReference type="Pfam" id="PF02481">
    <property type="entry name" value="DNA_processg_A"/>
    <property type="match status" value="1"/>
</dbReference>
<dbReference type="KEGG" id="asim:FE240_16465"/>
<reference evidence="4 5" key="1">
    <citation type="submission" date="2019-05" db="EMBL/GenBank/DDBJ databases">
        <title>OXA-830, a novel chromosomally encoded expanded-spectrum class D beta-lactamase in Aeromonas simiae.</title>
        <authorList>
            <person name="Zhou W."/>
            <person name="Chen Q."/>
        </authorList>
    </citation>
    <scope>NUCLEOTIDE SEQUENCE [LARGE SCALE GENOMIC DNA]</scope>
    <source>
        <strain evidence="4 5">A6</strain>
    </source>
</reference>
<dbReference type="Gene3D" id="1.10.10.10">
    <property type="entry name" value="Winged helix-like DNA-binding domain superfamily/Winged helix DNA-binding domain"/>
    <property type="match status" value="1"/>
</dbReference>
<gene>
    <name evidence="4" type="primary">dprA</name>
    <name evidence="4" type="ORF">FE240_16465</name>
</gene>